<evidence type="ECO:0000256" key="3">
    <source>
        <dbReference type="PROSITE-ProRule" id="PRU00339"/>
    </source>
</evidence>
<dbReference type="Pfam" id="PF13181">
    <property type="entry name" value="TPR_8"/>
    <property type="match status" value="1"/>
</dbReference>
<keyword evidence="4" id="KW-1133">Transmembrane helix</keyword>
<organism evidence="6">
    <name type="scientific">Caldithrix abyssi</name>
    <dbReference type="NCBI Taxonomy" id="187145"/>
    <lineage>
        <taxon>Bacteria</taxon>
        <taxon>Pseudomonadati</taxon>
        <taxon>Calditrichota</taxon>
        <taxon>Calditrichia</taxon>
        <taxon>Calditrichales</taxon>
        <taxon>Calditrichaceae</taxon>
        <taxon>Caldithrix</taxon>
    </lineage>
</organism>
<dbReference type="SUPFAM" id="SSF48452">
    <property type="entry name" value="TPR-like"/>
    <property type="match status" value="1"/>
</dbReference>
<dbReference type="Gene3D" id="1.25.40.10">
    <property type="entry name" value="Tetratricopeptide repeat domain"/>
    <property type="match status" value="1"/>
</dbReference>
<evidence type="ECO:0000259" key="5">
    <source>
        <dbReference type="Pfam" id="PF13240"/>
    </source>
</evidence>
<dbReference type="InterPro" id="IPR026870">
    <property type="entry name" value="Zinc_ribbon_dom"/>
</dbReference>
<dbReference type="AlphaFoldDB" id="A0A7V5VFF8"/>
<keyword evidence="4" id="KW-0472">Membrane</keyword>
<name>A0A7V5VFF8_CALAY</name>
<dbReference type="Gene3D" id="4.10.1060.50">
    <property type="match status" value="1"/>
</dbReference>
<dbReference type="InterPro" id="IPR019734">
    <property type="entry name" value="TPR_rpt"/>
</dbReference>
<proteinExistence type="predicted"/>
<evidence type="ECO:0000256" key="4">
    <source>
        <dbReference type="SAM" id="Phobius"/>
    </source>
</evidence>
<accession>A0A7V5VFF8</accession>
<feature type="repeat" description="TPR" evidence="3">
    <location>
        <begin position="151"/>
        <end position="184"/>
    </location>
</feature>
<dbReference type="PROSITE" id="PS50293">
    <property type="entry name" value="TPR_REGION"/>
    <property type="match status" value="2"/>
</dbReference>
<keyword evidence="2 3" id="KW-0802">TPR repeat</keyword>
<dbReference type="PANTHER" id="PTHR44943">
    <property type="entry name" value="CELLULOSE SYNTHASE OPERON PROTEIN C"/>
    <property type="match status" value="1"/>
</dbReference>
<keyword evidence="4" id="KW-0812">Transmembrane</keyword>
<sequence>MDKIFCPSCGAQNSLEARFCSQCGNALPEIKEMKKAPAKNTQDTSGNSNSMFYLGLTLVLSLLVVFWVITENRQEYLDKLKKTTESKAAPAQGAPPPAVMQKVMAAKAALEKDPKNYELNVEMGNNYFDIGRFEQAIGYYTTAISVNDKNPSVLIDLGVAYYNIKDFDNALKYMNQALKISPDHVQGLYNLGIVYYNTGDKNKAVKAWEKLLKVSPDSREAQAARKFVEQIKSQS</sequence>
<dbReference type="InterPro" id="IPR011990">
    <property type="entry name" value="TPR-like_helical_dom_sf"/>
</dbReference>
<evidence type="ECO:0000256" key="2">
    <source>
        <dbReference type="ARBA" id="ARBA00022803"/>
    </source>
</evidence>
<feature type="domain" description="Zinc-ribbon" evidence="5">
    <location>
        <begin position="5"/>
        <end position="27"/>
    </location>
</feature>
<keyword evidence="1" id="KW-0677">Repeat</keyword>
<dbReference type="Pfam" id="PF13240">
    <property type="entry name" value="Zn_Ribbon_1"/>
    <property type="match status" value="1"/>
</dbReference>
<evidence type="ECO:0000313" key="6">
    <source>
        <dbReference type="EMBL" id="HHM02974.1"/>
    </source>
</evidence>
<feature type="transmembrane region" description="Helical" evidence="4">
    <location>
        <begin position="51"/>
        <end position="69"/>
    </location>
</feature>
<dbReference type="InterPro" id="IPR051685">
    <property type="entry name" value="Ycf3/AcsC/BcsC/TPR_MFPF"/>
</dbReference>
<dbReference type="PROSITE" id="PS50005">
    <property type="entry name" value="TPR"/>
    <property type="match status" value="3"/>
</dbReference>
<dbReference type="EMBL" id="DRLI01000316">
    <property type="protein sequence ID" value="HHM02974.1"/>
    <property type="molecule type" value="Genomic_DNA"/>
</dbReference>
<feature type="repeat" description="TPR" evidence="3">
    <location>
        <begin position="117"/>
        <end position="150"/>
    </location>
</feature>
<evidence type="ECO:0000256" key="1">
    <source>
        <dbReference type="ARBA" id="ARBA00022737"/>
    </source>
</evidence>
<gene>
    <name evidence="6" type="ORF">ENJ15_08150</name>
</gene>
<dbReference type="SMART" id="SM00028">
    <property type="entry name" value="TPR"/>
    <property type="match status" value="3"/>
</dbReference>
<protein>
    <submittedName>
        <fullName evidence="6">Tetratricopeptide repeat protein</fullName>
    </submittedName>
</protein>
<dbReference type="InterPro" id="IPR038587">
    <property type="entry name" value="Ribosomal_eL40_sf"/>
</dbReference>
<dbReference type="Proteomes" id="UP000885771">
    <property type="component" value="Unassembled WGS sequence"/>
</dbReference>
<feature type="repeat" description="TPR" evidence="3">
    <location>
        <begin position="185"/>
        <end position="218"/>
    </location>
</feature>
<reference evidence="6" key="1">
    <citation type="journal article" date="2020" name="mSystems">
        <title>Genome- and Community-Level Interaction Insights into Carbon Utilization and Element Cycling Functions of Hydrothermarchaeota in Hydrothermal Sediment.</title>
        <authorList>
            <person name="Zhou Z."/>
            <person name="Liu Y."/>
            <person name="Xu W."/>
            <person name="Pan J."/>
            <person name="Luo Z.H."/>
            <person name="Li M."/>
        </authorList>
    </citation>
    <scope>NUCLEOTIDE SEQUENCE [LARGE SCALE GENOMIC DNA]</scope>
    <source>
        <strain evidence="6">HyVt-460</strain>
    </source>
</reference>
<comment type="caution">
    <text evidence="6">The sequence shown here is derived from an EMBL/GenBank/DDBJ whole genome shotgun (WGS) entry which is preliminary data.</text>
</comment>
<dbReference type="Pfam" id="PF13371">
    <property type="entry name" value="TPR_9"/>
    <property type="match status" value="1"/>
</dbReference>
<dbReference type="PANTHER" id="PTHR44943:SF8">
    <property type="entry name" value="TPR REPEAT-CONTAINING PROTEIN MJ0263"/>
    <property type="match status" value="1"/>
</dbReference>